<dbReference type="Gene3D" id="2.60.40.1890">
    <property type="entry name" value="PCu(A)C copper chaperone"/>
    <property type="match status" value="1"/>
</dbReference>
<dbReference type="OrthoDB" id="9796962at2"/>
<proteinExistence type="predicted"/>
<feature type="signal peptide" evidence="1">
    <location>
        <begin position="1"/>
        <end position="25"/>
    </location>
</feature>
<name>A0A0P9C324_9GAMM</name>
<protein>
    <recommendedName>
        <fullName evidence="4">Copper(I)-binding protein</fullName>
    </recommendedName>
</protein>
<reference evidence="3" key="1">
    <citation type="submission" date="2016-10" db="EMBL/GenBank/DDBJ databases">
        <authorList>
            <person name="Varghese N."/>
        </authorList>
    </citation>
    <scope>NUCLEOTIDE SEQUENCE [LARGE SCALE GENOMIC DNA]</scope>
    <source>
        <strain evidence="3">HL 19</strain>
    </source>
</reference>
<dbReference type="RefSeq" id="WP_054966879.1">
    <property type="nucleotide sequence ID" value="NZ_FMUN01000001.1"/>
</dbReference>
<organism evidence="2 3">
    <name type="scientific">Thiohalorhabdus denitrificans</name>
    <dbReference type="NCBI Taxonomy" id="381306"/>
    <lineage>
        <taxon>Bacteria</taxon>
        <taxon>Pseudomonadati</taxon>
        <taxon>Pseudomonadota</taxon>
        <taxon>Gammaproteobacteria</taxon>
        <taxon>Thiohalorhabdales</taxon>
        <taxon>Thiohalorhabdaceae</taxon>
        <taxon>Thiohalorhabdus</taxon>
    </lineage>
</organism>
<evidence type="ECO:0000256" key="1">
    <source>
        <dbReference type="SAM" id="SignalP"/>
    </source>
</evidence>
<dbReference type="InterPro" id="IPR007410">
    <property type="entry name" value="LpqE-like"/>
</dbReference>
<evidence type="ECO:0008006" key="4">
    <source>
        <dbReference type="Google" id="ProtNLM"/>
    </source>
</evidence>
<dbReference type="SUPFAM" id="SSF110087">
    <property type="entry name" value="DR1885-like metal-binding protein"/>
    <property type="match status" value="1"/>
</dbReference>
<evidence type="ECO:0000313" key="3">
    <source>
        <dbReference type="Proteomes" id="UP000183104"/>
    </source>
</evidence>
<dbReference type="Proteomes" id="UP000183104">
    <property type="component" value="Unassembled WGS sequence"/>
</dbReference>
<keyword evidence="3" id="KW-1185">Reference proteome</keyword>
<dbReference type="PATRIC" id="fig|381306.5.peg.1569"/>
<evidence type="ECO:0000313" key="2">
    <source>
        <dbReference type="EMBL" id="SCX78954.1"/>
    </source>
</evidence>
<dbReference type="EMBL" id="FMUN01000001">
    <property type="protein sequence ID" value="SCX78954.1"/>
    <property type="molecule type" value="Genomic_DNA"/>
</dbReference>
<accession>A0A0P9C324</accession>
<dbReference type="STRING" id="381306.AN478_12090"/>
<dbReference type="InterPro" id="IPR036182">
    <property type="entry name" value="PCuAC_sf"/>
</dbReference>
<gene>
    <name evidence="2" type="ORF">SAMN05661077_0438</name>
</gene>
<sequence>MKRSTGSVRLLLLLAGLVWAGAAHAGDVEIREPWIRHMPGDTPSGGYFRIHNGTDSAVRLVAAESPAFRRIMLHRSGSEEGSSRMEHVDRVDVPAGGRVDFAPGGYHLMLMAPREELAVGEEVAVTLRFVGGREKTVSFPLRPPYAQGPK</sequence>
<dbReference type="PANTHER" id="PTHR36302:SF1">
    <property type="entry name" value="COPPER CHAPERONE PCU(A)C"/>
    <property type="match status" value="1"/>
</dbReference>
<feature type="chain" id="PRO_5010433182" description="Copper(I)-binding protein" evidence="1">
    <location>
        <begin position="26"/>
        <end position="150"/>
    </location>
</feature>
<dbReference type="PANTHER" id="PTHR36302">
    <property type="entry name" value="BLR7088 PROTEIN"/>
    <property type="match status" value="1"/>
</dbReference>
<dbReference type="Pfam" id="PF04314">
    <property type="entry name" value="PCuAC"/>
    <property type="match status" value="1"/>
</dbReference>
<keyword evidence="1" id="KW-0732">Signal</keyword>
<dbReference type="InterPro" id="IPR058248">
    <property type="entry name" value="Lxx211020-like"/>
</dbReference>
<dbReference type="AlphaFoldDB" id="A0A0P9C324"/>